<evidence type="ECO:0000313" key="2">
    <source>
        <dbReference type="Proteomes" id="UP000298246"/>
    </source>
</evidence>
<protein>
    <submittedName>
        <fullName evidence="1">Uncharacterized protein</fullName>
    </submittedName>
</protein>
<accession>A0A4Y8PRM7</accession>
<sequence length="115" mass="12204">MSVFRFTSAPHTAFCSSHIDAVQLVFTNSSSNDFDLLIQGFNGTGLFFLGLTHLEAASSPLSVYQTADIPTHAVSFELLLVTNVECATTASVLLFAKQKGQTVAIATNADFEIGG</sequence>
<evidence type="ECO:0000313" key="1">
    <source>
        <dbReference type="EMBL" id="TFE83026.1"/>
    </source>
</evidence>
<dbReference type="AlphaFoldDB" id="A0A4Y8PRM7"/>
<name>A0A4Y8PRM7_9BACL</name>
<dbReference type="Proteomes" id="UP000298246">
    <property type="component" value="Unassembled WGS sequence"/>
</dbReference>
<keyword evidence="2" id="KW-1185">Reference proteome</keyword>
<gene>
    <name evidence="1" type="ORF">B5M42_24010</name>
</gene>
<proteinExistence type="predicted"/>
<comment type="caution">
    <text evidence="1">The sequence shown here is derived from an EMBL/GenBank/DDBJ whole genome shotgun (WGS) entry which is preliminary data.</text>
</comment>
<reference evidence="1 2" key="1">
    <citation type="submission" date="2017-03" db="EMBL/GenBank/DDBJ databases">
        <title>Isolation of Levoglucosan Utilizing Bacteria.</title>
        <authorList>
            <person name="Arya A.S."/>
        </authorList>
    </citation>
    <scope>NUCLEOTIDE SEQUENCE [LARGE SCALE GENOMIC DNA]</scope>
    <source>
        <strain evidence="1 2">MEC069</strain>
    </source>
</reference>
<dbReference type="RefSeq" id="WP_134757552.1">
    <property type="nucleotide sequence ID" value="NZ_MYFO02000002.1"/>
</dbReference>
<organism evidence="1 2">
    <name type="scientific">Paenibacillus athensensis</name>
    <dbReference type="NCBI Taxonomy" id="1967502"/>
    <lineage>
        <taxon>Bacteria</taxon>
        <taxon>Bacillati</taxon>
        <taxon>Bacillota</taxon>
        <taxon>Bacilli</taxon>
        <taxon>Bacillales</taxon>
        <taxon>Paenibacillaceae</taxon>
        <taxon>Paenibacillus</taxon>
    </lineage>
</organism>
<dbReference type="EMBL" id="MYFO01000060">
    <property type="protein sequence ID" value="TFE83026.1"/>
    <property type="molecule type" value="Genomic_DNA"/>
</dbReference>